<organism evidence="3 4">
    <name type="scientific">Amycolatopsis camponoti</name>
    <dbReference type="NCBI Taxonomy" id="2606593"/>
    <lineage>
        <taxon>Bacteria</taxon>
        <taxon>Bacillati</taxon>
        <taxon>Actinomycetota</taxon>
        <taxon>Actinomycetes</taxon>
        <taxon>Pseudonocardiales</taxon>
        <taxon>Pseudonocardiaceae</taxon>
        <taxon>Amycolatopsis</taxon>
    </lineage>
</organism>
<dbReference type="SUPFAM" id="SSF54909">
    <property type="entry name" value="Dimeric alpha+beta barrel"/>
    <property type="match status" value="1"/>
</dbReference>
<dbReference type="InterPro" id="IPR011008">
    <property type="entry name" value="Dimeric_a/b-barrel"/>
</dbReference>
<dbReference type="Proteomes" id="UP000399805">
    <property type="component" value="Unassembled WGS sequence"/>
</dbReference>
<reference evidence="3 4" key="1">
    <citation type="submission" date="2019-09" db="EMBL/GenBank/DDBJ databases">
        <authorList>
            <person name="Leyn A S."/>
        </authorList>
    </citation>
    <scope>NUCLEOTIDE SEQUENCE [LARGE SCALE GENOMIC DNA]</scope>
    <source>
        <strain evidence="3">AA231_1</strain>
    </source>
</reference>
<accession>A0A6I8LQ54</accession>
<feature type="region of interest" description="Disordered" evidence="1">
    <location>
        <begin position="1"/>
        <end position="27"/>
    </location>
</feature>
<feature type="domain" description="Muconolactone isomerase" evidence="2">
    <location>
        <begin position="1"/>
        <end position="92"/>
    </location>
</feature>
<dbReference type="InterPro" id="IPR026029">
    <property type="entry name" value="MLI_dom"/>
</dbReference>
<evidence type="ECO:0000313" key="4">
    <source>
        <dbReference type="Proteomes" id="UP000399805"/>
    </source>
</evidence>
<evidence type="ECO:0000256" key="1">
    <source>
        <dbReference type="SAM" id="MobiDB-lite"/>
    </source>
</evidence>
<dbReference type="EMBL" id="CABVGP010000001">
    <property type="protein sequence ID" value="VVJ17855.1"/>
    <property type="molecule type" value="Genomic_DNA"/>
</dbReference>
<gene>
    <name evidence="3" type="ORF">AA23TX_02876</name>
</gene>
<dbReference type="Gene3D" id="3.30.70.1060">
    <property type="entry name" value="Dimeric alpha+beta barrel"/>
    <property type="match status" value="1"/>
</dbReference>
<dbReference type="Pfam" id="PF02426">
    <property type="entry name" value="MIase"/>
    <property type="match status" value="1"/>
</dbReference>
<dbReference type="RefSeq" id="WP_155542958.1">
    <property type="nucleotide sequence ID" value="NZ_CABVGP010000001.1"/>
</dbReference>
<protein>
    <submittedName>
        <fullName evidence="3">Muconolactone isomerase</fullName>
    </submittedName>
</protein>
<sequence>MEFLVDMRTTVPPGTSDETVADTRRREAVRSGELAARGHILRLWKPPEGPGEWHTIGLFAAADEAELRRVLESMPLHGWMAVTVTPLKPHPGDPGVGRP</sequence>
<evidence type="ECO:0000259" key="2">
    <source>
        <dbReference type="Pfam" id="PF02426"/>
    </source>
</evidence>
<keyword evidence="3" id="KW-0413">Isomerase</keyword>
<dbReference type="GO" id="GO:0016853">
    <property type="term" value="F:isomerase activity"/>
    <property type="evidence" value="ECO:0007669"/>
    <property type="project" value="UniProtKB-KW"/>
</dbReference>
<keyword evidence="4" id="KW-1185">Reference proteome</keyword>
<dbReference type="AlphaFoldDB" id="A0A6I8LQ54"/>
<proteinExistence type="predicted"/>
<name>A0A6I8LQ54_9PSEU</name>
<evidence type="ECO:0000313" key="3">
    <source>
        <dbReference type="EMBL" id="VVJ17855.1"/>
    </source>
</evidence>